<keyword evidence="3" id="KW-0808">Transferase</keyword>
<keyword evidence="3" id="KW-0695">RNA-directed DNA polymerase</keyword>
<dbReference type="InterPro" id="IPR000477">
    <property type="entry name" value="RT_dom"/>
</dbReference>
<gene>
    <name evidence="3" type="ORF">Tci_036398</name>
</gene>
<dbReference type="PANTHER" id="PTHR19446">
    <property type="entry name" value="REVERSE TRANSCRIPTASES"/>
    <property type="match status" value="1"/>
</dbReference>
<evidence type="ECO:0000313" key="3">
    <source>
        <dbReference type="EMBL" id="GEU64420.1"/>
    </source>
</evidence>
<dbReference type="EMBL" id="BKCJ010005017">
    <property type="protein sequence ID" value="GEU64420.1"/>
    <property type="molecule type" value="Genomic_DNA"/>
</dbReference>
<dbReference type="GO" id="GO:0003676">
    <property type="term" value="F:nucleic acid binding"/>
    <property type="evidence" value="ECO:0007669"/>
    <property type="project" value="InterPro"/>
</dbReference>
<dbReference type="InterPro" id="IPR036691">
    <property type="entry name" value="Endo/exonu/phosph_ase_sf"/>
</dbReference>
<protein>
    <submittedName>
        <fullName evidence="3">RNA-directed DNA polymerase, eukaryota, reverse transcriptase zinc-binding domain protein</fullName>
    </submittedName>
</protein>
<dbReference type="GO" id="GO:0008270">
    <property type="term" value="F:zinc ion binding"/>
    <property type="evidence" value="ECO:0007669"/>
    <property type="project" value="InterPro"/>
</dbReference>
<dbReference type="Gene3D" id="3.60.10.10">
    <property type="entry name" value="Endonuclease/exonuclease/phosphatase"/>
    <property type="match status" value="1"/>
</dbReference>
<dbReference type="Gene3D" id="4.10.60.10">
    <property type="entry name" value="Zinc finger, CCHC-type"/>
    <property type="match status" value="1"/>
</dbReference>
<keyword evidence="3" id="KW-0548">Nucleotidyltransferase</keyword>
<comment type="caution">
    <text evidence="3">The sequence shown here is derived from an EMBL/GenBank/DDBJ whole genome shotgun (WGS) entry which is preliminary data.</text>
</comment>
<evidence type="ECO:0000259" key="2">
    <source>
        <dbReference type="Pfam" id="PF00078"/>
    </source>
</evidence>
<organism evidence="3">
    <name type="scientific">Tanacetum cinerariifolium</name>
    <name type="common">Dalmatian daisy</name>
    <name type="synonym">Chrysanthemum cinerariifolium</name>
    <dbReference type="NCBI Taxonomy" id="118510"/>
    <lineage>
        <taxon>Eukaryota</taxon>
        <taxon>Viridiplantae</taxon>
        <taxon>Streptophyta</taxon>
        <taxon>Embryophyta</taxon>
        <taxon>Tracheophyta</taxon>
        <taxon>Spermatophyta</taxon>
        <taxon>Magnoliopsida</taxon>
        <taxon>eudicotyledons</taxon>
        <taxon>Gunneridae</taxon>
        <taxon>Pentapetalae</taxon>
        <taxon>asterids</taxon>
        <taxon>campanulids</taxon>
        <taxon>Asterales</taxon>
        <taxon>Asteraceae</taxon>
        <taxon>Asteroideae</taxon>
        <taxon>Anthemideae</taxon>
        <taxon>Anthemidinae</taxon>
        <taxon>Tanacetum</taxon>
    </lineage>
</organism>
<dbReference type="SUPFAM" id="SSF57756">
    <property type="entry name" value="Retrovirus zinc finger-like domains"/>
    <property type="match status" value="1"/>
</dbReference>
<accession>A0A6L2LT49</accession>
<name>A0A6L2LT49_TANCI</name>
<sequence>MEYLVKISKKARILELKHRHVKITVLTSNTPYPSRKIRHVERGRYSKKPLIRREDLVSGLLMYEMPLSSIRKKYRLRIKNDMPPRDNLAGGRSGGIISIWDPVMFIKANIWCDDHKQTIWNYLRTFIETHNGKFMLFGDLNEERNESACYGSIFSSSKADFFNSFIDVTNLVDMPMGGRRFTWMNKSGTKISKLYRFILSELIINENSDLTAMWLKRPDFDTMIKKAIEDSSTISTTPGSRLKGRLKMFKEKNKEWNRSTKEQSQGLVLRNCTYKIDKKLDINVASDSDREEKLNLIQECDELDRITGLDLAQKAHAQWDVEGQMPMGSNSSSITLIPKVHNPLLINDFRPISMIGLQYKILAKLLANRLGGVIDKLVDFEKAYDSLSWTYLDYVLLHFSFSEKWRGWIRVCLHLARNSALINGSLTKELSIKRSLRQGVPLSPFLFILVVEGLHVVTKEASQSPLIKGVSVGNSNFKLSHLFYANDMVMVSDWRQNCWGCVEEWVLAVLVSGGGGSRKIGLLVLAGSKALCIAQCFKGPNGEALRKCILSGPYKPTTILVQAVEATDDSPAVPETHDSQRSISTTASAGMVKQYQNEVNELRAEKLARNANPLALVATAQADRDPYYQTSRSHRSSAPSSKPSIPSRSHTSTRHKGKEIAKPITPPSETASEEDIDPEQAQRDKNMQKNLALIAKYFKKIYKPTTTTSEHPQTPRTRMEKVRSSVVQKSGIQYFNCKEYGHFAKECRKPKRVKDSAYHNEKMLMCKQDEQGVPLQTEQYDWLADTDEEVDEQELESHYSYMAKIQEVQTADSCTNSEPVEQVQNNDGYNVFANHLQHSEQSESISNTCLVETGDSNVTPDSPDMCEDNIQNEQNDVESNDERAALANLIAILKLDVDENKKIQKQLKKVNTTLAQELKECKAILAETNALDELQCLYLHKVKECDCLAQKLSSQTESVSKEFHSELLKRFAKLEKHSISLEIALQKHREQNIAISELKKLIKKGKGKSMNTKFDRPSVIRQPNAHRIPKQSVLGVNNNTNVSRPQHKSNQLKDKVLPNNSQVKLKKTQVEVHPRIPSVSNKMKSVTACKESLNSKTLNANAVCATCNKCLADSNHFACVTKILNDMHARTKKPNKDIVIGLPKLKYVKDQLCSFCELSKAKRSSFKSKAVPSSKGRLNLLHMDLSGPMRVASINGKKYILKVYRNQSLHRLYLKQRRKLWKLTGKIFKTVGLRWVPTGRILTSSMTKVDNEPLNDSNADITNQNECEQTLDVNADRYLINQGFKEFSSDAHEMTSDHNSSELRLHDHINELSSSKLVPNVVPPLCKTTTA</sequence>
<feature type="compositionally biased region" description="Low complexity" evidence="1">
    <location>
        <begin position="636"/>
        <end position="650"/>
    </location>
</feature>
<feature type="domain" description="Reverse transcriptase" evidence="2">
    <location>
        <begin position="378"/>
        <end position="503"/>
    </location>
</feature>
<evidence type="ECO:0000256" key="1">
    <source>
        <dbReference type="SAM" id="MobiDB-lite"/>
    </source>
</evidence>
<feature type="region of interest" description="Disordered" evidence="1">
    <location>
        <begin position="622"/>
        <end position="683"/>
    </location>
</feature>
<dbReference type="InterPro" id="IPR036875">
    <property type="entry name" value="Znf_CCHC_sf"/>
</dbReference>
<dbReference type="Pfam" id="PF00078">
    <property type="entry name" value="RVT_1"/>
    <property type="match status" value="1"/>
</dbReference>
<dbReference type="SUPFAM" id="SSF56219">
    <property type="entry name" value="DNase I-like"/>
    <property type="match status" value="1"/>
</dbReference>
<dbReference type="GO" id="GO:0003964">
    <property type="term" value="F:RNA-directed DNA polymerase activity"/>
    <property type="evidence" value="ECO:0007669"/>
    <property type="project" value="UniProtKB-KW"/>
</dbReference>
<proteinExistence type="predicted"/>
<reference evidence="3" key="1">
    <citation type="journal article" date="2019" name="Sci. Rep.">
        <title>Draft genome of Tanacetum cinerariifolium, the natural source of mosquito coil.</title>
        <authorList>
            <person name="Yamashiro T."/>
            <person name="Shiraishi A."/>
            <person name="Satake H."/>
            <person name="Nakayama K."/>
        </authorList>
    </citation>
    <scope>NUCLEOTIDE SEQUENCE</scope>
</reference>